<protein>
    <submittedName>
        <fullName evidence="2">Uncharacterized protein</fullName>
    </submittedName>
</protein>
<evidence type="ECO:0000313" key="2">
    <source>
        <dbReference type="EMBL" id="JAH90626.1"/>
    </source>
</evidence>
<proteinExistence type="predicted"/>
<organism evidence="2">
    <name type="scientific">Anguilla anguilla</name>
    <name type="common">European freshwater eel</name>
    <name type="synonym">Muraena anguilla</name>
    <dbReference type="NCBI Taxonomy" id="7936"/>
    <lineage>
        <taxon>Eukaryota</taxon>
        <taxon>Metazoa</taxon>
        <taxon>Chordata</taxon>
        <taxon>Craniata</taxon>
        <taxon>Vertebrata</taxon>
        <taxon>Euteleostomi</taxon>
        <taxon>Actinopterygii</taxon>
        <taxon>Neopterygii</taxon>
        <taxon>Teleostei</taxon>
        <taxon>Anguilliformes</taxon>
        <taxon>Anguillidae</taxon>
        <taxon>Anguilla</taxon>
    </lineage>
</organism>
<sequence length="59" mass="6827">MTPYDESDFNLQMSFAFCGLHSVHEILGFFPHLKSIKCYVVTWFYSITTSLALYVVNTI</sequence>
<dbReference type="EMBL" id="GBXM01017951">
    <property type="protein sequence ID" value="JAH90626.1"/>
    <property type="molecule type" value="Transcribed_RNA"/>
</dbReference>
<keyword evidence="1" id="KW-1133">Transmembrane helix</keyword>
<reference evidence="2" key="1">
    <citation type="submission" date="2014-11" db="EMBL/GenBank/DDBJ databases">
        <authorList>
            <person name="Amaro Gonzalez C."/>
        </authorList>
    </citation>
    <scope>NUCLEOTIDE SEQUENCE</scope>
</reference>
<evidence type="ECO:0000256" key="1">
    <source>
        <dbReference type="SAM" id="Phobius"/>
    </source>
</evidence>
<feature type="transmembrane region" description="Helical" evidence="1">
    <location>
        <begin position="38"/>
        <end position="56"/>
    </location>
</feature>
<keyword evidence="1" id="KW-0812">Transmembrane</keyword>
<reference evidence="2" key="2">
    <citation type="journal article" date="2015" name="Fish Shellfish Immunol.">
        <title>Early steps in the European eel (Anguilla anguilla)-Vibrio vulnificus interaction in the gills: Role of the RtxA13 toxin.</title>
        <authorList>
            <person name="Callol A."/>
            <person name="Pajuelo D."/>
            <person name="Ebbesson L."/>
            <person name="Teles M."/>
            <person name="MacKenzie S."/>
            <person name="Amaro C."/>
        </authorList>
    </citation>
    <scope>NUCLEOTIDE SEQUENCE</scope>
</reference>
<accession>A0A0E9WJZ9</accession>
<keyword evidence="1" id="KW-0472">Membrane</keyword>
<name>A0A0E9WJZ9_ANGAN</name>
<dbReference type="AlphaFoldDB" id="A0A0E9WJZ9"/>